<organism evidence="4 5">
    <name type="scientific">Nitrospirillum amazonense</name>
    <dbReference type="NCBI Taxonomy" id="28077"/>
    <lineage>
        <taxon>Bacteria</taxon>
        <taxon>Pseudomonadati</taxon>
        <taxon>Pseudomonadota</taxon>
        <taxon>Alphaproteobacteria</taxon>
        <taxon>Rhodospirillales</taxon>
        <taxon>Azospirillaceae</taxon>
        <taxon>Nitrospirillum</taxon>
    </lineage>
</organism>
<proteinExistence type="predicted"/>
<feature type="compositionally biased region" description="Pro residues" evidence="1">
    <location>
        <begin position="11"/>
        <end position="32"/>
    </location>
</feature>
<feature type="region of interest" description="Disordered" evidence="1">
    <location>
        <begin position="449"/>
        <end position="518"/>
    </location>
</feature>
<dbReference type="InterPro" id="IPR012338">
    <property type="entry name" value="Beta-lactam/transpept-like"/>
</dbReference>
<gene>
    <name evidence="4" type="ORF">FBZ89_11671</name>
</gene>
<feature type="compositionally biased region" description="Low complexity" evidence="1">
    <location>
        <begin position="1"/>
        <end position="10"/>
    </location>
</feature>
<dbReference type="OrthoDB" id="9814204at2"/>
<protein>
    <submittedName>
        <fullName evidence="4">CubicO group peptidase (Beta-lactamase class C family)</fullName>
    </submittedName>
</protein>
<feature type="transmembrane region" description="Helical" evidence="2">
    <location>
        <begin position="51"/>
        <end position="75"/>
    </location>
</feature>
<comment type="caution">
    <text evidence="4">The sequence shown here is derived from an EMBL/GenBank/DDBJ whole genome shotgun (WGS) entry which is preliminary data.</text>
</comment>
<evidence type="ECO:0000313" key="4">
    <source>
        <dbReference type="EMBL" id="TWB15093.1"/>
    </source>
</evidence>
<sequence>MSQSPKSGATPPKPGAPKPGAPKPGAPKPGAPKPGVSRPGEPRSGYPRSGYLRVALLLAPVAAVAIGGGLLLAHWGKRAEVPPPPPPAAAEPPAPRGPVTVEVAGGDGPILTVASPDDRQISDEGLKALHTFESSTGTTALLVWYRGALQVEDYGPGTRPADLMDGAGLQAGLLTFLTGKAIQDGFLTSADQALGQIFPDWKDDPRGRVTVRDLLVGSSGLGFPPDNGTPGGPAAADAGAWLKGLALEAEPGTRYKPAEGELQVLALVLEKTTRQPLAAYLSQGLWAPIGARPAEMLLDDSGRATLVGCCVKATARDWLRLGLLLKDGGQVENRAVLPMPWVEEMQRPTLFARNEGMRVRLAWPREKGGPVKAAEAFAEPDTVFMAGAGGQRLYVSKAADLVILRLGRAVEPWDDATLVNLVTRHLERPPEPKRTPYSSIAVQPQGLAMPPIVTPRKPPTVVTVPLDAAPSHGKDAQPALPTAPAVPGGASGQPNGGQPNAGQSNAGSPPADKTPHRR</sequence>
<keyword evidence="2" id="KW-0472">Membrane</keyword>
<dbReference type="Pfam" id="PF00144">
    <property type="entry name" value="Beta-lactamase"/>
    <property type="match status" value="1"/>
</dbReference>
<dbReference type="PANTHER" id="PTHR43283">
    <property type="entry name" value="BETA-LACTAMASE-RELATED"/>
    <property type="match status" value="1"/>
</dbReference>
<dbReference type="SUPFAM" id="SSF56601">
    <property type="entry name" value="beta-lactamase/transpeptidase-like"/>
    <property type="match status" value="1"/>
</dbReference>
<keyword evidence="2" id="KW-0812">Transmembrane</keyword>
<dbReference type="InterPro" id="IPR050789">
    <property type="entry name" value="Diverse_Enzym_Activities"/>
</dbReference>
<dbReference type="EMBL" id="VITN01000016">
    <property type="protein sequence ID" value="TWB15093.1"/>
    <property type="molecule type" value="Genomic_DNA"/>
</dbReference>
<keyword evidence="2" id="KW-1133">Transmembrane helix</keyword>
<evidence type="ECO:0000256" key="1">
    <source>
        <dbReference type="SAM" id="MobiDB-lite"/>
    </source>
</evidence>
<feature type="region of interest" description="Disordered" evidence="1">
    <location>
        <begin position="1"/>
        <end position="44"/>
    </location>
</feature>
<evidence type="ECO:0000259" key="3">
    <source>
        <dbReference type="Pfam" id="PF00144"/>
    </source>
</evidence>
<reference evidence="4 5" key="1">
    <citation type="submission" date="2019-06" db="EMBL/GenBank/DDBJ databases">
        <title>Genomic Encyclopedia of Type Strains, Phase IV (KMG-V): Genome sequencing to study the core and pangenomes of soil and plant-associated prokaryotes.</title>
        <authorList>
            <person name="Whitman W."/>
        </authorList>
    </citation>
    <scope>NUCLEOTIDE SEQUENCE [LARGE SCALE GENOMIC DNA]</scope>
    <source>
        <strain evidence="4 5">BR 11880</strain>
    </source>
</reference>
<name>A0A560F0C8_9PROT</name>
<dbReference type="RefSeq" id="WP_145752093.1">
    <property type="nucleotide sequence ID" value="NZ_VITN01000016.1"/>
</dbReference>
<evidence type="ECO:0000256" key="2">
    <source>
        <dbReference type="SAM" id="Phobius"/>
    </source>
</evidence>
<dbReference type="AlphaFoldDB" id="A0A560F0C8"/>
<dbReference type="InterPro" id="IPR001466">
    <property type="entry name" value="Beta-lactam-related"/>
</dbReference>
<accession>A0A560F0C8</accession>
<dbReference type="PANTHER" id="PTHR43283:SF7">
    <property type="entry name" value="BETA-LACTAMASE-RELATED DOMAIN-CONTAINING PROTEIN"/>
    <property type="match status" value="1"/>
</dbReference>
<feature type="compositionally biased region" description="Low complexity" evidence="1">
    <location>
        <begin position="496"/>
        <end position="507"/>
    </location>
</feature>
<evidence type="ECO:0000313" key="5">
    <source>
        <dbReference type="Proteomes" id="UP000319859"/>
    </source>
</evidence>
<dbReference type="Gene3D" id="3.40.710.10">
    <property type="entry name" value="DD-peptidase/beta-lactamase superfamily"/>
    <property type="match status" value="1"/>
</dbReference>
<dbReference type="Proteomes" id="UP000319859">
    <property type="component" value="Unassembled WGS sequence"/>
</dbReference>
<feature type="domain" description="Beta-lactamase-related" evidence="3">
    <location>
        <begin position="191"/>
        <end position="407"/>
    </location>
</feature>